<evidence type="ECO:0000256" key="2">
    <source>
        <dbReference type="ARBA" id="ARBA00022833"/>
    </source>
</evidence>
<sequence>MLSAEQLFWCKEWCAAMADKITDFVYADDSKETIDVINVLLLGWILLGLVVYVLGNVIAAHWRRKKGASKRATTRTPSSADEGGPSTAPAADPAPCAAPLSAPAPDDEVEEEGECDEEPLVVAGGELCEWVCGVLGWVRRERVVSPLADAWTDALNASTRMAATEHGLLVHFRSLLPSSRPPTVRAIRDSDDGEQAVECDVELRDASFELGVSGSGEGGGRLPPLPYVLHLHALTGKVCVECSPRDVSFVARYLKPPHMELSVEPPHDVQDVELVERVCRDALRGSCVRLRLACFPDCPRPSHLTPSVAACAEGRELLVKVVRAENLSEGVLHPYCVLEVDDPPQRHATPPAQGTDPNFDTPFTISVKDSAELLFEVHDQEKADSDDLVGLCMVEVGDLLRHPRQRQVVPLSSMSNDALPPTATLTLEFVFSEVGRVETNSRVTAQGTLITTTTIQRTNKECSLVLPLETMPNANANPNPSLHATEDTPHPETPDDNVHDTCHTADETRNMQDMTEDLVELYAPIIELCHPTVEQAAAPNVVHKADSLETESLDSLTDPVVEPLPDTLGQSAEQERLDCTGEQASEEQKVDSHAPNNHPITKFDLHVGNGEMGPILVGNGKTKPEFSGMGDSTADVVGNGTEKQKRVSPAGRKRVPVIKPPPAILVSEEAPLSGARDEEGVAGRALAQLGSSPSGTSRSTLIIHSVHRPESSLSPESPRSSAPPSPQHKAEEGAAAGGGEGSRKRGVLGALRRRLSLRSRSSERSTSPRHTLGSTRSSLSEASGVSAATFVHENSTLVIETNENGIVRRYLVPGGGTRLKKKPRGAKLHIYNDHVFVARHITGSVVCCVCARPLTRRPGKQGYECRGCGVRCHKSCHVRVGDFCPNSSVNAMEVEYLQGGASPKSI</sequence>
<feature type="domain" description="Phorbol-ester/DAG-type" evidence="6">
    <location>
        <begin position="833"/>
        <end position="884"/>
    </location>
</feature>
<gene>
    <name evidence="7" type="ORF">JTE90_003197</name>
</gene>
<keyword evidence="2" id="KW-0862">Zinc</keyword>
<keyword evidence="4" id="KW-1133">Transmembrane helix</keyword>
<dbReference type="InterPro" id="IPR000008">
    <property type="entry name" value="C2_dom"/>
</dbReference>
<feature type="compositionally biased region" description="Basic and acidic residues" evidence="3">
    <location>
        <begin position="484"/>
        <end position="497"/>
    </location>
</feature>
<dbReference type="GO" id="GO:0046872">
    <property type="term" value="F:metal ion binding"/>
    <property type="evidence" value="ECO:0007669"/>
    <property type="project" value="UniProtKB-KW"/>
</dbReference>
<keyword evidence="8" id="KW-1185">Reference proteome</keyword>
<feature type="region of interest" description="Disordered" evidence="3">
    <location>
        <begin position="632"/>
        <end position="656"/>
    </location>
</feature>
<accession>A0AAV6UPJ9</accession>
<dbReference type="SMART" id="SM00239">
    <property type="entry name" value="C2"/>
    <property type="match status" value="1"/>
</dbReference>
<dbReference type="AlphaFoldDB" id="A0AAV6UPJ9"/>
<dbReference type="InterPro" id="IPR035892">
    <property type="entry name" value="C2_domain_sf"/>
</dbReference>
<evidence type="ECO:0000256" key="4">
    <source>
        <dbReference type="SAM" id="Phobius"/>
    </source>
</evidence>
<feature type="compositionally biased region" description="Polar residues" evidence="3">
    <location>
        <begin position="473"/>
        <end position="482"/>
    </location>
</feature>
<evidence type="ECO:0000256" key="3">
    <source>
        <dbReference type="SAM" id="MobiDB-lite"/>
    </source>
</evidence>
<dbReference type="Pfam" id="PF00168">
    <property type="entry name" value="C2"/>
    <property type="match status" value="1"/>
</dbReference>
<organism evidence="7 8">
    <name type="scientific">Oedothorax gibbosus</name>
    <dbReference type="NCBI Taxonomy" id="931172"/>
    <lineage>
        <taxon>Eukaryota</taxon>
        <taxon>Metazoa</taxon>
        <taxon>Ecdysozoa</taxon>
        <taxon>Arthropoda</taxon>
        <taxon>Chelicerata</taxon>
        <taxon>Arachnida</taxon>
        <taxon>Araneae</taxon>
        <taxon>Araneomorphae</taxon>
        <taxon>Entelegynae</taxon>
        <taxon>Araneoidea</taxon>
        <taxon>Linyphiidae</taxon>
        <taxon>Erigoninae</taxon>
        <taxon>Oedothorax</taxon>
    </lineage>
</organism>
<feature type="compositionally biased region" description="Acidic residues" evidence="3">
    <location>
        <begin position="105"/>
        <end position="116"/>
    </location>
</feature>
<keyword evidence="4" id="KW-0812">Transmembrane</keyword>
<dbReference type="Gene3D" id="3.30.60.20">
    <property type="match status" value="1"/>
</dbReference>
<dbReference type="PROSITE" id="PS50081">
    <property type="entry name" value="ZF_DAG_PE_2"/>
    <property type="match status" value="1"/>
</dbReference>
<name>A0AAV6UPJ9_9ARAC</name>
<dbReference type="Pfam" id="PF00130">
    <property type="entry name" value="C1_1"/>
    <property type="match status" value="1"/>
</dbReference>
<dbReference type="InterPro" id="IPR002219">
    <property type="entry name" value="PKC_DAG/PE"/>
</dbReference>
<dbReference type="SMART" id="SM00109">
    <property type="entry name" value="C1"/>
    <property type="match status" value="1"/>
</dbReference>
<dbReference type="PANTHER" id="PTHR21119">
    <property type="entry name" value="C2 DOMAIN-CONTAINING PROTEIN"/>
    <property type="match status" value="1"/>
</dbReference>
<feature type="compositionally biased region" description="Low complexity" evidence="3">
    <location>
        <begin position="711"/>
        <end position="720"/>
    </location>
</feature>
<evidence type="ECO:0000259" key="6">
    <source>
        <dbReference type="PROSITE" id="PS50081"/>
    </source>
</evidence>
<dbReference type="SUPFAM" id="SSF49562">
    <property type="entry name" value="C2 domain (Calcium/lipid-binding domain, CaLB)"/>
    <property type="match status" value="1"/>
</dbReference>
<dbReference type="SUPFAM" id="SSF57889">
    <property type="entry name" value="Cysteine-rich domain"/>
    <property type="match status" value="1"/>
</dbReference>
<dbReference type="InterPro" id="IPR039934">
    <property type="entry name" value="C2CD2/C2CD2L"/>
</dbReference>
<dbReference type="InterPro" id="IPR046349">
    <property type="entry name" value="C1-like_sf"/>
</dbReference>
<feature type="region of interest" description="Disordered" evidence="3">
    <location>
        <begin position="549"/>
        <end position="597"/>
    </location>
</feature>
<dbReference type="PROSITE" id="PS00479">
    <property type="entry name" value="ZF_DAG_PE_1"/>
    <property type="match status" value="1"/>
</dbReference>
<feature type="compositionally biased region" description="Low complexity" evidence="3">
    <location>
        <begin position="88"/>
        <end position="104"/>
    </location>
</feature>
<reference evidence="7 8" key="1">
    <citation type="journal article" date="2022" name="Nat. Ecol. Evol.">
        <title>A masculinizing supergene underlies an exaggerated male reproductive morph in a spider.</title>
        <authorList>
            <person name="Hendrickx F."/>
            <person name="De Corte Z."/>
            <person name="Sonet G."/>
            <person name="Van Belleghem S.M."/>
            <person name="Kostlbacher S."/>
            <person name="Vangestel C."/>
        </authorList>
    </citation>
    <scope>NUCLEOTIDE SEQUENCE [LARGE SCALE GENOMIC DNA]</scope>
    <source>
        <strain evidence="7">W744_W776</strain>
    </source>
</reference>
<comment type="caution">
    <text evidence="7">The sequence shown here is derived from an EMBL/GenBank/DDBJ whole genome shotgun (WGS) entry which is preliminary data.</text>
</comment>
<evidence type="ECO:0000259" key="5">
    <source>
        <dbReference type="PROSITE" id="PS50004"/>
    </source>
</evidence>
<keyword evidence="4" id="KW-0472">Membrane</keyword>
<dbReference type="Proteomes" id="UP000827092">
    <property type="component" value="Unassembled WGS sequence"/>
</dbReference>
<feature type="region of interest" description="Disordered" evidence="3">
    <location>
        <begin position="707"/>
        <end position="780"/>
    </location>
</feature>
<keyword evidence="1" id="KW-0479">Metal-binding</keyword>
<protein>
    <submittedName>
        <fullName evidence="7">Uncharacterized protein</fullName>
    </submittedName>
</protein>
<dbReference type="EMBL" id="JAFNEN010000312">
    <property type="protein sequence ID" value="KAG8186115.1"/>
    <property type="molecule type" value="Genomic_DNA"/>
</dbReference>
<feature type="region of interest" description="Disordered" evidence="3">
    <location>
        <begin position="473"/>
        <end position="497"/>
    </location>
</feature>
<feature type="region of interest" description="Disordered" evidence="3">
    <location>
        <begin position="69"/>
        <end position="116"/>
    </location>
</feature>
<dbReference type="CDD" id="cd20831">
    <property type="entry name" value="C1_dGM13116p-like"/>
    <property type="match status" value="1"/>
</dbReference>
<feature type="transmembrane region" description="Helical" evidence="4">
    <location>
        <begin position="41"/>
        <end position="62"/>
    </location>
</feature>
<dbReference type="PROSITE" id="PS50004">
    <property type="entry name" value="C2"/>
    <property type="match status" value="1"/>
</dbReference>
<dbReference type="Gene3D" id="2.60.40.150">
    <property type="entry name" value="C2 domain"/>
    <property type="match status" value="1"/>
</dbReference>
<proteinExistence type="predicted"/>
<feature type="domain" description="C2" evidence="5">
    <location>
        <begin position="300"/>
        <end position="409"/>
    </location>
</feature>
<evidence type="ECO:0000313" key="8">
    <source>
        <dbReference type="Proteomes" id="UP000827092"/>
    </source>
</evidence>
<dbReference type="PANTHER" id="PTHR21119:SF5">
    <property type="entry name" value="C2 DOMAIN-CONTAINING PROTEIN"/>
    <property type="match status" value="1"/>
</dbReference>
<feature type="compositionally biased region" description="Polar residues" evidence="3">
    <location>
        <begin position="768"/>
        <end position="780"/>
    </location>
</feature>
<evidence type="ECO:0000256" key="1">
    <source>
        <dbReference type="ARBA" id="ARBA00022723"/>
    </source>
</evidence>
<evidence type="ECO:0000313" key="7">
    <source>
        <dbReference type="EMBL" id="KAG8186115.1"/>
    </source>
</evidence>